<name>A0ABV8GS28_9ACTN</name>
<gene>
    <name evidence="1" type="ORF">ACFOY2_48510</name>
</gene>
<dbReference type="InterPro" id="IPR006764">
    <property type="entry name" value="SAM_dep_MeTrfase_SAV2177_type"/>
</dbReference>
<dbReference type="SUPFAM" id="SSF53335">
    <property type="entry name" value="S-adenosyl-L-methionine-dependent methyltransferases"/>
    <property type="match status" value="1"/>
</dbReference>
<dbReference type="RefSeq" id="WP_379534952.1">
    <property type="nucleotide sequence ID" value="NZ_JBHSBI010000040.1"/>
</dbReference>
<keyword evidence="1" id="KW-0489">Methyltransferase</keyword>
<organism evidence="1 2">
    <name type="scientific">Nonomuraea purpurea</name>
    <dbReference type="NCBI Taxonomy" id="1849276"/>
    <lineage>
        <taxon>Bacteria</taxon>
        <taxon>Bacillati</taxon>
        <taxon>Actinomycetota</taxon>
        <taxon>Actinomycetes</taxon>
        <taxon>Streptosporangiales</taxon>
        <taxon>Streptosporangiaceae</taxon>
        <taxon>Nonomuraea</taxon>
    </lineage>
</organism>
<protein>
    <submittedName>
        <fullName evidence="1">SAM-dependent methyltransferase</fullName>
        <ecNumber evidence="1">2.1.1.-</ecNumber>
    </submittedName>
</protein>
<dbReference type="Proteomes" id="UP001595851">
    <property type="component" value="Unassembled WGS sequence"/>
</dbReference>
<dbReference type="PIRSF" id="PIRSF017393">
    <property type="entry name" value="MTase_SAV2177"/>
    <property type="match status" value="1"/>
</dbReference>
<dbReference type="InterPro" id="IPR029063">
    <property type="entry name" value="SAM-dependent_MTases_sf"/>
</dbReference>
<evidence type="ECO:0000313" key="1">
    <source>
        <dbReference type="EMBL" id="MFC4015132.1"/>
    </source>
</evidence>
<evidence type="ECO:0000313" key="2">
    <source>
        <dbReference type="Proteomes" id="UP001595851"/>
    </source>
</evidence>
<dbReference type="GO" id="GO:0008168">
    <property type="term" value="F:methyltransferase activity"/>
    <property type="evidence" value="ECO:0007669"/>
    <property type="project" value="UniProtKB-KW"/>
</dbReference>
<comment type="caution">
    <text evidence="1">The sequence shown here is derived from an EMBL/GenBank/DDBJ whole genome shotgun (WGS) entry which is preliminary data.</text>
</comment>
<sequence length="270" mass="29824">MGDGDRWFADVDTSTPNIARMHDYFLGGKDNFAVDREAAEAVLAIAPEVRLMAQEGLAFHERVVRYLVEQGITQFINLGSGLPTERNTHELARSLVPEARTAYVENDPVVLTHGRAILGRAPGVAIVKGDVLHPAALLADPGLREVIDLDRPVAVMLYAVLQYIPDSADPFARVAELRDALPAGSHIVLTHVVLDSRPDAEKPLVALYRNVLGQTEGRARTRDQVLPFFDGLDLVEPGLVYVREWRPDKPFLVERPEKLWMMVGVGRTAP</sequence>
<keyword evidence="1" id="KW-0808">Transferase</keyword>
<accession>A0ABV8GS28</accession>
<keyword evidence="2" id="KW-1185">Reference proteome</keyword>
<dbReference type="EC" id="2.1.1.-" evidence="1"/>
<dbReference type="Pfam" id="PF04672">
    <property type="entry name" value="Methyltransf_19"/>
    <property type="match status" value="1"/>
</dbReference>
<dbReference type="EMBL" id="JBHSBI010000040">
    <property type="protein sequence ID" value="MFC4015132.1"/>
    <property type="molecule type" value="Genomic_DNA"/>
</dbReference>
<reference evidence="2" key="1">
    <citation type="journal article" date="2019" name="Int. J. Syst. Evol. Microbiol.">
        <title>The Global Catalogue of Microorganisms (GCM) 10K type strain sequencing project: providing services to taxonomists for standard genome sequencing and annotation.</title>
        <authorList>
            <consortium name="The Broad Institute Genomics Platform"/>
            <consortium name="The Broad Institute Genome Sequencing Center for Infectious Disease"/>
            <person name="Wu L."/>
            <person name="Ma J."/>
        </authorList>
    </citation>
    <scope>NUCLEOTIDE SEQUENCE [LARGE SCALE GENOMIC DNA]</scope>
    <source>
        <strain evidence="2">TBRC 1276</strain>
    </source>
</reference>
<dbReference type="GO" id="GO:0032259">
    <property type="term" value="P:methylation"/>
    <property type="evidence" value="ECO:0007669"/>
    <property type="project" value="UniProtKB-KW"/>
</dbReference>
<dbReference type="Gene3D" id="3.40.50.150">
    <property type="entry name" value="Vaccinia Virus protein VP39"/>
    <property type="match status" value="1"/>
</dbReference>
<proteinExistence type="predicted"/>